<dbReference type="Gene3D" id="2.30.130.30">
    <property type="entry name" value="Hypothetical protein"/>
    <property type="match status" value="1"/>
</dbReference>
<dbReference type="InterPro" id="IPR016645">
    <property type="entry name" value="UCP016134"/>
</dbReference>
<dbReference type="InterPro" id="IPR015947">
    <property type="entry name" value="PUA-like_sf"/>
</dbReference>
<protein>
    <submittedName>
        <fullName evidence="1">Uncharacterized conserved protein</fullName>
    </submittedName>
</protein>
<dbReference type="InterPro" id="IPR007374">
    <property type="entry name" value="ASCH_domain"/>
</dbReference>
<dbReference type="PIRSF" id="PIRSF016134">
    <property type="entry name" value="UCP016134"/>
    <property type="match status" value="1"/>
</dbReference>
<reference evidence="1 2" key="1">
    <citation type="submission" date="2018-06" db="EMBL/GenBank/DDBJ databases">
        <authorList>
            <consortium name="Pathogen Informatics"/>
            <person name="Doyle S."/>
        </authorList>
    </citation>
    <scope>NUCLEOTIDE SEQUENCE [LARGE SCALE GENOMIC DNA]</scope>
    <source>
        <strain evidence="1 2">NCTC7688</strain>
    </source>
</reference>
<dbReference type="AlphaFoldDB" id="A0A380HL10"/>
<gene>
    <name evidence="1" type="ORF">NCTC7688_00633</name>
</gene>
<dbReference type="Proteomes" id="UP000254707">
    <property type="component" value="Unassembled WGS sequence"/>
</dbReference>
<dbReference type="SUPFAM" id="SSF88697">
    <property type="entry name" value="PUA domain-like"/>
    <property type="match status" value="1"/>
</dbReference>
<proteinExistence type="predicted"/>
<evidence type="ECO:0000313" key="2">
    <source>
        <dbReference type="Proteomes" id="UP000254707"/>
    </source>
</evidence>
<evidence type="ECO:0000313" key="1">
    <source>
        <dbReference type="EMBL" id="SUM82137.1"/>
    </source>
</evidence>
<dbReference type="SMART" id="SM01022">
    <property type="entry name" value="ASCH"/>
    <property type="match status" value="1"/>
</dbReference>
<dbReference type="Pfam" id="PF04266">
    <property type="entry name" value="ASCH"/>
    <property type="match status" value="1"/>
</dbReference>
<name>A0A380HL10_STASA</name>
<dbReference type="EMBL" id="UHED01000001">
    <property type="protein sequence ID" value="SUM82137.1"/>
    <property type="molecule type" value="Genomic_DNA"/>
</dbReference>
<sequence length="118" mass="13507">MKGFIEHSMGLYEEPFRLVSNSTKTVEVRLNDEKRQAVQIGDFIEFTNLATGEQVKVKVDNVKVYDSFQALLQHYSNKEVGFSDEMQLSQKLASIYQIYNQTDELHLGALAIEIHLVP</sequence>
<dbReference type="RefSeq" id="WP_002482440.1">
    <property type="nucleotide sequence ID" value="NZ_JAMWIE010000002.1"/>
</dbReference>
<organism evidence="1 2">
    <name type="scientific">Staphylococcus saprophyticus</name>
    <dbReference type="NCBI Taxonomy" id="29385"/>
    <lineage>
        <taxon>Bacteria</taxon>
        <taxon>Bacillati</taxon>
        <taxon>Bacillota</taxon>
        <taxon>Bacilli</taxon>
        <taxon>Bacillales</taxon>
        <taxon>Staphylococcaceae</taxon>
        <taxon>Staphylococcus</taxon>
    </lineage>
</organism>
<accession>A0A380HL10</accession>